<sequence length="117" mass="14015">MTCLPWLDTLTTGLPQPPAHTGEEIEQVSTLTAYENSSKQIHPNHNYYIDNELRTLFKLRNRARKIYQYSRNPADKTLNGLQNKIKRKTQSFTQKQWEDKLFFRHGRWLPVEHDQRF</sequence>
<dbReference type="EMBL" id="BMAU01021387">
    <property type="protein sequence ID" value="GFY29355.1"/>
    <property type="molecule type" value="Genomic_DNA"/>
</dbReference>
<keyword evidence="2" id="KW-1185">Reference proteome</keyword>
<proteinExistence type="predicted"/>
<evidence type="ECO:0000313" key="1">
    <source>
        <dbReference type="EMBL" id="GFY29355.1"/>
    </source>
</evidence>
<evidence type="ECO:0000313" key="2">
    <source>
        <dbReference type="Proteomes" id="UP000887159"/>
    </source>
</evidence>
<organism evidence="1 2">
    <name type="scientific">Trichonephila clavipes</name>
    <name type="common">Golden silk orbweaver</name>
    <name type="synonym">Nephila clavipes</name>
    <dbReference type="NCBI Taxonomy" id="2585209"/>
    <lineage>
        <taxon>Eukaryota</taxon>
        <taxon>Metazoa</taxon>
        <taxon>Ecdysozoa</taxon>
        <taxon>Arthropoda</taxon>
        <taxon>Chelicerata</taxon>
        <taxon>Arachnida</taxon>
        <taxon>Araneae</taxon>
        <taxon>Araneomorphae</taxon>
        <taxon>Entelegynae</taxon>
        <taxon>Araneoidea</taxon>
        <taxon>Nephilidae</taxon>
        <taxon>Trichonephila</taxon>
    </lineage>
</organism>
<gene>
    <name evidence="1" type="ORF">TNCV_4724831</name>
</gene>
<name>A0A8X7BFE0_TRICX</name>
<dbReference type="Proteomes" id="UP000887159">
    <property type="component" value="Unassembled WGS sequence"/>
</dbReference>
<accession>A0A8X7BFE0</accession>
<dbReference type="AlphaFoldDB" id="A0A8X7BFE0"/>
<reference evidence="1" key="1">
    <citation type="submission" date="2020-08" db="EMBL/GenBank/DDBJ databases">
        <title>Multicomponent nature underlies the extraordinary mechanical properties of spider dragline silk.</title>
        <authorList>
            <person name="Kono N."/>
            <person name="Nakamura H."/>
            <person name="Mori M."/>
            <person name="Yoshida Y."/>
            <person name="Ohtoshi R."/>
            <person name="Malay A.D."/>
            <person name="Moran D.A.P."/>
            <person name="Tomita M."/>
            <person name="Numata K."/>
            <person name="Arakawa K."/>
        </authorList>
    </citation>
    <scope>NUCLEOTIDE SEQUENCE</scope>
</reference>
<comment type="caution">
    <text evidence="1">The sequence shown here is derived from an EMBL/GenBank/DDBJ whole genome shotgun (WGS) entry which is preliminary data.</text>
</comment>
<protein>
    <submittedName>
        <fullName evidence="1">Uncharacterized protein</fullName>
    </submittedName>
</protein>